<evidence type="ECO:0000259" key="14">
    <source>
        <dbReference type="PROSITE" id="PS51975"/>
    </source>
</evidence>
<dbReference type="eggNOG" id="COG1039">
    <property type="taxonomic scope" value="Bacteria"/>
</dbReference>
<protein>
    <recommendedName>
        <fullName evidence="13">Ribonuclease</fullName>
        <ecNumber evidence="13">3.1.26.4</ecNumber>
    </recommendedName>
</protein>
<dbReference type="GO" id="GO:0003723">
    <property type="term" value="F:RNA binding"/>
    <property type="evidence" value="ECO:0007669"/>
    <property type="project" value="UniProtKB-UniRule"/>
</dbReference>
<comment type="cofactor">
    <cofactor evidence="12">
        <name>Mn(2+)</name>
        <dbReference type="ChEBI" id="CHEBI:29035"/>
    </cofactor>
    <cofactor evidence="12">
        <name>Mg(2+)</name>
        <dbReference type="ChEBI" id="CHEBI:18420"/>
    </cofactor>
    <text evidence="12">Manganese or magnesium. Binds 1 divalent metal ion per monomer in the absence of substrate. May bind a second metal ion after substrate binding.</text>
</comment>
<organism evidence="15 16">
    <name type="scientific">Spiroplasma sabaudiense Ar-1343</name>
    <dbReference type="NCBI Taxonomy" id="1276257"/>
    <lineage>
        <taxon>Bacteria</taxon>
        <taxon>Bacillati</taxon>
        <taxon>Mycoplasmatota</taxon>
        <taxon>Mollicutes</taxon>
        <taxon>Entomoplasmatales</taxon>
        <taxon>Spiroplasmataceae</taxon>
        <taxon>Spiroplasma</taxon>
    </lineage>
</organism>
<dbReference type="KEGG" id="ssab:SSABA_v1c05900"/>
<comment type="cofactor">
    <cofactor evidence="2">
        <name>Mg(2+)</name>
        <dbReference type="ChEBI" id="CHEBI:18420"/>
    </cofactor>
</comment>
<dbReference type="InterPro" id="IPR036397">
    <property type="entry name" value="RNaseH_sf"/>
</dbReference>
<gene>
    <name evidence="15" type="primary">rnhC</name>
    <name evidence="15" type="ORF">SSABA_v1c05900</name>
</gene>
<dbReference type="GO" id="GO:0046872">
    <property type="term" value="F:metal ion binding"/>
    <property type="evidence" value="ECO:0007669"/>
    <property type="project" value="UniProtKB-KW"/>
</dbReference>
<feature type="binding site" evidence="12">
    <location>
        <position position="18"/>
    </location>
    <ligand>
        <name>a divalent metal cation</name>
        <dbReference type="ChEBI" id="CHEBI:60240"/>
    </ligand>
</feature>
<dbReference type="EMBL" id="CP006934">
    <property type="protein sequence ID" value="AHI53994.1"/>
    <property type="molecule type" value="Genomic_DNA"/>
</dbReference>
<comment type="catalytic activity">
    <reaction evidence="1 12 13">
        <text>Endonucleolytic cleavage to 5'-phosphomonoester.</text>
        <dbReference type="EC" id="3.1.26.4"/>
    </reaction>
</comment>
<evidence type="ECO:0000256" key="3">
    <source>
        <dbReference type="ARBA" id="ARBA00004065"/>
    </source>
</evidence>
<evidence type="ECO:0000256" key="9">
    <source>
        <dbReference type="ARBA" id="ARBA00022759"/>
    </source>
</evidence>
<feature type="binding site" evidence="12">
    <location>
        <position position="17"/>
    </location>
    <ligand>
        <name>a divalent metal cation</name>
        <dbReference type="ChEBI" id="CHEBI:60240"/>
    </ligand>
</feature>
<evidence type="ECO:0000256" key="11">
    <source>
        <dbReference type="ARBA" id="ARBA00022842"/>
    </source>
</evidence>
<dbReference type="Proteomes" id="UP000019265">
    <property type="component" value="Chromosome"/>
</dbReference>
<dbReference type="AlphaFoldDB" id="W6AJT7"/>
<comment type="similarity">
    <text evidence="5">Belongs to the RNase HII family. RnhC subfamily.</text>
</comment>
<comment type="subcellular location">
    <subcellularLocation>
        <location evidence="4">Cytoplasm</location>
    </subcellularLocation>
</comment>
<evidence type="ECO:0000313" key="16">
    <source>
        <dbReference type="Proteomes" id="UP000019265"/>
    </source>
</evidence>
<keyword evidence="7 12" id="KW-0540">Nuclease</keyword>
<dbReference type="CDD" id="cd06590">
    <property type="entry name" value="RNase_HII_bacteria_HIII_like"/>
    <property type="match status" value="1"/>
</dbReference>
<dbReference type="GO" id="GO:0032299">
    <property type="term" value="C:ribonuclease H2 complex"/>
    <property type="evidence" value="ECO:0007669"/>
    <property type="project" value="TreeGrafter"/>
</dbReference>
<dbReference type="HOGENOM" id="CLU_059546_2_0_14"/>
<dbReference type="OrthoDB" id="9777935at2"/>
<feature type="binding site" evidence="12">
    <location>
        <position position="123"/>
    </location>
    <ligand>
        <name>a divalent metal cation</name>
        <dbReference type="ChEBI" id="CHEBI:60240"/>
    </ligand>
</feature>
<evidence type="ECO:0000313" key="15">
    <source>
        <dbReference type="EMBL" id="AHI53994.1"/>
    </source>
</evidence>
<dbReference type="Gene3D" id="3.30.420.10">
    <property type="entry name" value="Ribonuclease H-like superfamily/Ribonuclease H"/>
    <property type="match status" value="1"/>
</dbReference>
<dbReference type="PATRIC" id="fig|1276257.3.peg.601"/>
<feature type="domain" description="RNase H type-2" evidence="14">
    <location>
        <begin position="11"/>
        <end position="220"/>
    </location>
</feature>
<sequence>MDKANIFLDEKILIGTDEVGVGDFFGPLVVVACRVNIDDFVDKKILAQINDSKQLSDSKIYNIFEAIKEQVKYSVVIIENEKYNKIYDQVQNSHILKALGHNKALINLISNNPDFKNDKIVIDEFVNSKKYFSYLEKIKEPYIFQNITFCQKAESKYLAVACASIIARWHFLEKIKELETELKITLPLGASNDVKTLVRQYKKIHPDKAKTFIKMHFKDS</sequence>
<dbReference type="PANTHER" id="PTHR10954">
    <property type="entry name" value="RIBONUCLEASE H2 SUBUNIT A"/>
    <property type="match status" value="1"/>
</dbReference>
<evidence type="ECO:0000256" key="1">
    <source>
        <dbReference type="ARBA" id="ARBA00000077"/>
    </source>
</evidence>
<dbReference type="NCBIfam" id="TIGR00716">
    <property type="entry name" value="rnhC"/>
    <property type="match status" value="1"/>
</dbReference>
<keyword evidence="16" id="KW-1185">Reference proteome</keyword>
<evidence type="ECO:0000256" key="7">
    <source>
        <dbReference type="ARBA" id="ARBA00022722"/>
    </source>
</evidence>
<name>W6AJT7_9MOLU</name>
<evidence type="ECO:0000256" key="8">
    <source>
        <dbReference type="ARBA" id="ARBA00022723"/>
    </source>
</evidence>
<dbReference type="Pfam" id="PF01351">
    <property type="entry name" value="RNase_HII"/>
    <property type="match status" value="1"/>
</dbReference>
<dbReference type="InterPro" id="IPR004641">
    <property type="entry name" value="RNase_HIII"/>
</dbReference>
<keyword evidence="6" id="KW-0963">Cytoplasm</keyword>
<dbReference type="GO" id="GO:0006298">
    <property type="term" value="P:mismatch repair"/>
    <property type="evidence" value="ECO:0007669"/>
    <property type="project" value="TreeGrafter"/>
</dbReference>
<evidence type="ECO:0000256" key="2">
    <source>
        <dbReference type="ARBA" id="ARBA00001946"/>
    </source>
</evidence>
<evidence type="ECO:0000256" key="10">
    <source>
        <dbReference type="ARBA" id="ARBA00022801"/>
    </source>
</evidence>
<proteinExistence type="inferred from homology"/>
<dbReference type="PANTHER" id="PTHR10954:SF23">
    <property type="entry name" value="RIBONUCLEASE"/>
    <property type="match status" value="1"/>
</dbReference>
<dbReference type="InterPro" id="IPR024567">
    <property type="entry name" value="RNase_HII/HIII_dom"/>
</dbReference>
<evidence type="ECO:0000256" key="5">
    <source>
        <dbReference type="ARBA" id="ARBA00008378"/>
    </source>
</evidence>
<evidence type="ECO:0000256" key="12">
    <source>
        <dbReference type="PROSITE-ProRule" id="PRU01319"/>
    </source>
</evidence>
<comment type="function">
    <text evidence="3 13">Endonuclease that specifically degrades the RNA of RNA-DNA hybrids.</text>
</comment>
<dbReference type="SUPFAM" id="SSF53098">
    <property type="entry name" value="Ribonuclease H-like"/>
    <property type="match status" value="1"/>
</dbReference>
<dbReference type="InterPro" id="IPR001352">
    <property type="entry name" value="RNase_HII/HIII"/>
</dbReference>
<dbReference type="PROSITE" id="PS51975">
    <property type="entry name" value="RNASE_H_2"/>
    <property type="match status" value="1"/>
</dbReference>
<evidence type="ECO:0000256" key="13">
    <source>
        <dbReference type="RuleBase" id="RU003515"/>
    </source>
</evidence>
<evidence type="ECO:0000256" key="6">
    <source>
        <dbReference type="ARBA" id="ARBA00022490"/>
    </source>
</evidence>
<keyword evidence="8 12" id="KW-0479">Metal-binding</keyword>
<evidence type="ECO:0000256" key="4">
    <source>
        <dbReference type="ARBA" id="ARBA00004496"/>
    </source>
</evidence>
<keyword evidence="11" id="KW-0460">Magnesium</keyword>
<dbReference type="GO" id="GO:0043137">
    <property type="term" value="P:DNA replication, removal of RNA primer"/>
    <property type="evidence" value="ECO:0007669"/>
    <property type="project" value="TreeGrafter"/>
</dbReference>
<dbReference type="RefSeq" id="WP_025251132.1">
    <property type="nucleotide sequence ID" value="NZ_CP006934.1"/>
</dbReference>
<dbReference type="InterPro" id="IPR012337">
    <property type="entry name" value="RNaseH-like_sf"/>
</dbReference>
<dbReference type="EC" id="3.1.26.4" evidence="13"/>
<accession>W6AJT7</accession>
<keyword evidence="9 12" id="KW-0255">Endonuclease</keyword>
<dbReference type="GO" id="GO:0004523">
    <property type="term" value="F:RNA-DNA hybrid ribonuclease activity"/>
    <property type="evidence" value="ECO:0007669"/>
    <property type="project" value="UniProtKB-UniRule"/>
</dbReference>
<dbReference type="GO" id="GO:0005737">
    <property type="term" value="C:cytoplasm"/>
    <property type="evidence" value="ECO:0007669"/>
    <property type="project" value="UniProtKB-SubCell"/>
</dbReference>
<keyword evidence="10 12" id="KW-0378">Hydrolase</keyword>
<dbReference type="STRING" id="1276257.SSABA_v1c05900"/>
<reference evidence="15 16" key="1">
    <citation type="journal article" date="2014" name="Genome Biol. Evol.">
        <title>Molecular evolution of the substrate utilization strategies and putative virulence factors in mosquito-associated Spiroplasma species.</title>
        <authorList>
            <person name="Chang T.H."/>
            <person name="Lo W.S."/>
            <person name="Ku C."/>
            <person name="Chen L.L."/>
            <person name="Kuo C.H."/>
        </authorList>
    </citation>
    <scope>NUCLEOTIDE SEQUENCE [LARGE SCALE GENOMIC DNA]</scope>
    <source>
        <strain evidence="15">Ar-1343</strain>
    </source>
</reference>